<evidence type="ECO:0000313" key="2">
    <source>
        <dbReference type="EMBL" id="KAF7362745.1"/>
    </source>
</evidence>
<sequence>MNTEGWMDQNNMMTPAINRITSRFTLTIIGRCGFGERMSWATAAPESGMSFGEALSIVSATSLARLVIPRWMYRLPIHRLREIETTFTSLDAHMKALIATRRQELEEKEQNGSEQKDVFRLMLRANQGQGTLSMTDDEIAGNTYLMALSGHAETVVLKTDEEDGHGGQIILEPGIKFNVDLVGLHYNPKYFPEPEEFRPSRWYGAAENDMTTFSLGPHFHVGIGRKFVVTEGVAFLSNLLRDWRLQIVLNPGETKTQWRARVMKISGQLIVGVRNLPVRLTRR</sequence>
<keyword evidence="3" id="KW-1185">Reference proteome</keyword>
<reference evidence="2" key="1">
    <citation type="submission" date="2020-05" db="EMBL/GenBank/DDBJ databases">
        <title>Mycena genomes resolve the evolution of fungal bioluminescence.</title>
        <authorList>
            <person name="Tsai I.J."/>
        </authorList>
    </citation>
    <scope>NUCLEOTIDE SEQUENCE</scope>
    <source>
        <strain evidence="2">CCC161011</strain>
    </source>
</reference>
<dbReference type="GO" id="GO:0020037">
    <property type="term" value="F:heme binding"/>
    <property type="evidence" value="ECO:0007669"/>
    <property type="project" value="InterPro"/>
</dbReference>
<dbReference type="InterPro" id="IPR036396">
    <property type="entry name" value="Cyt_P450_sf"/>
</dbReference>
<dbReference type="GO" id="GO:0004497">
    <property type="term" value="F:monooxygenase activity"/>
    <property type="evidence" value="ECO:0007669"/>
    <property type="project" value="InterPro"/>
</dbReference>
<dbReference type="OrthoDB" id="1470350at2759"/>
<gene>
    <name evidence="2" type="ORF">MVEN_00624000</name>
</gene>
<proteinExistence type="inferred from homology"/>
<dbReference type="GO" id="GO:0016705">
    <property type="term" value="F:oxidoreductase activity, acting on paired donors, with incorporation or reduction of molecular oxygen"/>
    <property type="evidence" value="ECO:0007669"/>
    <property type="project" value="InterPro"/>
</dbReference>
<comment type="similarity">
    <text evidence="1">Belongs to the cytochrome P450 family.</text>
</comment>
<organism evidence="2 3">
    <name type="scientific">Mycena venus</name>
    <dbReference type="NCBI Taxonomy" id="2733690"/>
    <lineage>
        <taxon>Eukaryota</taxon>
        <taxon>Fungi</taxon>
        <taxon>Dikarya</taxon>
        <taxon>Basidiomycota</taxon>
        <taxon>Agaricomycotina</taxon>
        <taxon>Agaricomycetes</taxon>
        <taxon>Agaricomycetidae</taxon>
        <taxon>Agaricales</taxon>
        <taxon>Marasmiineae</taxon>
        <taxon>Mycenaceae</taxon>
        <taxon>Mycena</taxon>
    </lineage>
</organism>
<comment type="caution">
    <text evidence="2">The sequence shown here is derived from an EMBL/GenBank/DDBJ whole genome shotgun (WGS) entry which is preliminary data.</text>
</comment>
<accession>A0A8H6YKE1</accession>
<dbReference type="EMBL" id="JACAZI010000004">
    <property type="protein sequence ID" value="KAF7362745.1"/>
    <property type="molecule type" value="Genomic_DNA"/>
</dbReference>
<name>A0A8H6YKE1_9AGAR</name>
<dbReference type="InterPro" id="IPR001128">
    <property type="entry name" value="Cyt_P450"/>
</dbReference>
<evidence type="ECO:0000256" key="1">
    <source>
        <dbReference type="ARBA" id="ARBA00010617"/>
    </source>
</evidence>
<dbReference type="PANTHER" id="PTHR24291:SF201">
    <property type="entry name" value="CYTOCHROME P450, FAMILY 4, SUBFAMILY B, POLYPEPTIDE 7"/>
    <property type="match status" value="1"/>
</dbReference>
<dbReference type="AlphaFoldDB" id="A0A8H6YKE1"/>
<protein>
    <submittedName>
        <fullName evidence="2">Cytochrome P450</fullName>
    </submittedName>
</protein>
<evidence type="ECO:0000313" key="3">
    <source>
        <dbReference type="Proteomes" id="UP000620124"/>
    </source>
</evidence>
<dbReference type="Proteomes" id="UP000620124">
    <property type="component" value="Unassembled WGS sequence"/>
</dbReference>
<dbReference type="InterPro" id="IPR050196">
    <property type="entry name" value="Cytochrome_P450_Monoox"/>
</dbReference>
<dbReference type="SUPFAM" id="SSF48264">
    <property type="entry name" value="Cytochrome P450"/>
    <property type="match status" value="1"/>
</dbReference>
<dbReference type="Gene3D" id="1.10.630.10">
    <property type="entry name" value="Cytochrome P450"/>
    <property type="match status" value="2"/>
</dbReference>
<dbReference type="PANTHER" id="PTHR24291">
    <property type="entry name" value="CYTOCHROME P450 FAMILY 4"/>
    <property type="match status" value="1"/>
</dbReference>
<dbReference type="Pfam" id="PF00067">
    <property type="entry name" value="p450"/>
    <property type="match status" value="2"/>
</dbReference>
<dbReference type="GO" id="GO:0005506">
    <property type="term" value="F:iron ion binding"/>
    <property type="evidence" value="ECO:0007669"/>
    <property type="project" value="InterPro"/>
</dbReference>